<keyword evidence="3" id="KW-1185">Reference proteome</keyword>
<organism evidence="2 3">
    <name type="scientific">Methanospirillum purgamenti</name>
    <dbReference type="NCBI Taxonomy" id="2834276"/>
    <lineage>
        <taxon>Archaea</taxon>
        <taxon>Methanobacteriati</taxon>
        <taxon>Methanobacteriota</taxon>
        <taxon>Stenosarchaea group</taxon>
        <taxon>Methanomicrobia</taxon>
        <taxon>Methanomicrobiales</taxon>
        <taxon>Methanospirillaceae</taxon>
        <taxon>Methanospirillum</taxon>
    </lineage>
</organism>
<dbReference type="SUPFAM" id="SSF140931">
    <property type="entry name" value="Fic-like"/>
    <property type="match status" value="1"/>
</dbReference>
<dbReference type="AlphaFoldDB" id="A0A8E7B526"/>
<dbReference type="InterPro" id="IPR003812">
    <property type="entry name" value="Fido"/>
</dbReference>
<dbReference type="Proteomes" id="UP000680656">
    <property type="component" value="Chromosome"/>
</dbReference>
<dbReference type="Pfam" id="PF13784">
    <property type="entry name" value="Fic_N"/>
    <property type="match status" value="1"/>
</dbReference>
<dbReference type="PANTHER" id="PTHR13504">
    <property type="entry name" value="FIDO DOMAIN-CONTAINING PROTEIN DDB_G0283145"/>
    <property type="match status" value="1"/>
</dbReference>
<protein>
    <submittedName>
        <fullName evidence="2">Fic family protein</fullName>
    </submittedName>
</protein>
<proteinExistence type="predicted"/>
<dbReference type="PIRSF" id="PIRSF038925">
    <property type="entry name" value="AMP-prot_trans"/>
    <property type="match status" value="1"/>
</dbReference>
<reference evidence="2 3" key="1">
    <citation type="submission" date="2021-05" db="EMBL/GenBank/DDBJ databases">
        <title>A novel Methanospirillum isolate from a pyrite-forming mixed culture.</title>
        <authorList>
            <person name="Bunk B."/>
            <person name="Sproer C."/>
            <person name="Spring S."/>
            <person name="Pester M."/>
        </authorList>
    </citation>
    <scope>NUCLEOTIDE SEQUENCE [LARGE SCALE GENOMIC DNA]</scope>
    <source>
        <strain evidence="2 3">J.3.6.1-F.2.7.3</strain>
    </source>
</reference>
<sequence>MRAEPFIPDPLPPLDIDWIRHIPLIGSANAALARFDGLLRSIQNPDLLLTPLITQEAVISSRIEGTQATMRDLLIFEAGKSAVSNEKRQDIREVMNYQKALSHAQEQMMTGHLSWDLILSLHEILLDGVRGSSFGGSVRSIQNYIGPIGAPIEKATYIPPPPDLLPEMIHNWEDYLLGPEKDVLVQLAVLKGQFEIIHPFCDGNGRIGRMIVPLFLMEKNLLSYPSFYISAYFDRTREEYYNRLLHISQSGDLNGWISYFLYAIRDQAFINITRSSQIVALYDEMKNIIPQVIRSQYSIAVIDTLFQRPIVSSSDFIEISQIPPESGKRILLKLRDAGIIEIIQEGKGRNPSIYQFAKLVQIVENETSL</sequence>
<evidence type="ECO:0000313" key="3">
    <source>
        <dbReference type="Proteomes" id="UP000680656"/>
    </source>
</evidence>
<dbReference type="InterPro" id="IPR025758">
    <property type="entry name" value="Fic/DOC_N"/>
</dbReference>
<dbReference type="InterPro" id="IPR026287">
    <property type="entry name" value="SoFic-like"/>
</dbReference>
<evidence type="ECO:0000259" key="1">
    <source>
        <dbReference type="PROSITE" id="PS51459"/>
    </source>
</evidence>
<feature type="domain" description="Fido" evidence="1">
    <location>
        <begin position="113"/>
        <end position="262"/>
    </location>
</feature>
<dbReference type="EMBL" id="CP075546">
    <property type="protein sequence ID" value="QVV90632.1"/>
    <property type="molecule type" value="Genomic_DNA"/>
</dbReference>
<gene>
    <name evidence="2" type="ORF">KHC33_12645</name>
</gene>
<dbReference type="InterPro" id="IPR036597">
    <property type="entry name" value="Fido-like_dom_sf"/>
</dbReference>
<dbReference type="PROSITE" id="PS51459">
    <property type="entry name" value="FIDO"/>
    <property type="match status" value="1"/>
</dbReference>
<name>A0A8E7B526_9EURY</name>
<evidence type="ECO:0000313" key="2">
    <source>
        <dbReference type="EMBL" id="QVV90632.1"/>
    </source>
</evidence>
<accession>A0A8E7B526</accession>
<dbReference type="Pfam" id="PF02661">
    <property type="entry name" value="Fic"/>
    <property type="match status" value="1"/>
</dbReference>
<dbReference type="Gene3D" id="1.10.3290.10">
    <property type="entry name" value="Fido-like domain"/>
    <property type="match status" value="1"/>
</dbReference>
<dbReference type="PANTHER" id="PTHR13504:SF38">
    <property type="entry name" value="FIDO DOMAIN-CONTAINING PROTEIN"/>
    <property type="match status" value="1"/>
</dbReference>
<dbReference type="KEGG" id="mrtj:KHC33_12645"/>
<dbReference type="InterPro" id="IPR040198">
    <property type="entry name" value="Fido_containing"/>
</dbReference>